<dbReference type="InterPro" id="IPR000477">
    <property type="entry name" value="RT_dom"/>
</dbReference>
<keyword evidence="1" id="KW-0808">Transferase</keyword>
<dbReference type="SUPFAM" id="SSF53098">
    <property type="entry name" value="Ribonuclease H-like"/>
    <property type="match status" value="1"/>
</dbReference>
<dbReference type="Gene3D" id="1.10.340.70">
    <property type="match status" value="1"/>
</dbReference>
<sequence length="1225" mass="136332">MVALKSVASAYMDARPNKSFRRKQSVSFVAKSEPYRSTVRVSERKHGSGPHGRGGRFNYSSKGHRSPSFQSNSNMVKRGASHSPSRDRSKPNVANKSVGQGQFRPSSGSVSSNVTCFQCGGKGHVRRECPSRPREANAASLVPELPSHCCAAKMDCNSVGGLKIESCKVFDRVSTLLRDSGCNTVGVSKSLVPPDCYTGKSMLVNTFCCKNKLFPTCIINIKTPYFSGDIEACLLDSPIADVILGNINGLSSESSPFDSNSSDVFPNSSIACVVTRAQASKASIGNDLPISNNSTHFNVLDHFSDLPVRQREDPTLKPWFQRVGLPPVAGVSFCIEDDILKRLHTKSKFSSVQTTVAVPKSLRYVVLSYAHESDLSGHSGFRKTLSAIRDYFSWPGICSDVKNYTTSCHLCQIKPRTGRDRPAPFQQVPIVGEPFERVFIDLVGPLPVSCDKYEYLLTLVDVSRRWAEAVPLRKITAKDVAGALFSIFTRLGFPKEIQSDRGQQFMSSLLAEFNSLCDIKHFVSTPYHPQTNGIVERFHSTLKSMIRKLSHESPSEWSRFVPAALFAYRGQYQYVIDLHNRIRKGWQVAQESVRDSASESRLRHEPRSRLKHFMPGDEVLVLLPTSDNKLVLSYRGPYTVVEKRTGVVYLVDLGDRRCTFHVNLLRKYKRSVCPPPPSDDLGGADGSCSGQAFLGATSLCDQFEFPFSSLSTIEPSLSLNNVPNGNSDPIHDSSLTFCDTICFAEPTAYMSAISEEDGGEIGSLVATPPLASENGAVIIDQSLSASQVQDVKELLLEFQDILTSVPGCTNTLCHEIRLTTDDVIRVKPYPLPFAARDFVTQEVNDLLSLRVIEPSDSPYCFPIVVVKKKDGSMRLCIDFRKLNAVTVFDAENIPHQEDLFNQLSHATIFSSCDLCKAYWQVPLHPDSRRYTAFQTPLGLMQWVRMPFGLVTAPATFCRLMRLVIGQTPDLLSYFDDTFVFATSWQQHIVALRTLLTLLRRHGLHVNPSKLSIGSSSVEFLGHVVSSGTLVPVQKKMDKILQLSVPVKKKKVRSLLGLVNYYRHFIADFASISAPLSDLLRKGTPEKVKWTPRCDQSLAEIKRLFSSPPILIIPDMRETFIVRSDASDFGVGAVLLQDRDGTLMPCRYASRKLLPRECKYSAIERKALALVFAVTQFQRYLIFKHFVLQTYHKPLAYLRTGSPKNARLMRWALALQEFFVPGCSHP</sequence>
<keyword evidence="2" id="KW-0548">Nucleotidyltransferase</keyword>
<dbReference type="Proteomes" id="UP000735302">
    <property type="component" value="Unassembled WGS sequence"/>
</dbReference>
<dbReference type="SUPFAM" id="SSF56672">
    <property type="entry name" value="DNA/RNA polymerases"/>
    <property type="match status" value="1"/>
</dbReference>
<dbReference type="InterPro" id="IPR036875">
    <property type="entry name" value="Znf_CCHC_sf"/>
</dbReference>
<dbReference type="CDD" id="cd09274">
    <property type="entry name" value="RNase_HI_RT_Ty3"/>
    <property type="match status" value="1"/>
</dbReference>
<dbReference type="SMART" id="SM00343">
    <property type="entry name" value="ZnF_C2HC"/>
    <property type="match status" value="1"/>
</dbReference>
<feature type="domain" description="Integrase catalytic" evidence="11">
    <location>
        <begin position="425"/>
        <end position="614"/>
    </location>
</feature>
<evidence type="ECO:0000256" key="3">
    <source>
        <dbReference type="ARBA" id="ARBA00022722"/>
    </source>
</evidence>
<dbReference type="InterPro" id="IPR043128">
    <property type="entry name" value="Rev_trsase/Diguanyl_cyclase"/>
</dbReference>
<dbReference type="InterPro" id="IPR001878">
    <property type="entry name" value="Znf_CCHC"/>
</dbReference>
<dbReference type="Gene3D" id="3.10.20.370">
    <property type="match status" value="1"/>
</dbReference>
<dbReference type="Pfam" id="PF00078">
    <property type="entry name" value="RVT_1"/>
    <property type="match status" value="1"/>
</dbReference>
<dbReference type="Gene3D" id="3.10.10.10">
    <property type="entry name" value="HIV Type 1 Reverse Transcriptase, subunit A, domain 1"/>
    <property type="match status" value="1"/>
</dbReference>
<dbReference type="InterPro" id="IPR036397">
    <property type="entry name" value="RNaseH_sf"/>
</dbReference>
<keyword evidence="7" id="KW-0863">Zinc-finger</keyword>
<dbReference type="Pfam" id="PF17917">
    <property type="entry name" value="RT_RNaseH"/>
    <property type="match status" value="1"/>
</dbReference>
<dbReference type="InterPro" id="IPR001584">
    <property type="entry name" value="Integrase_cat-core"/>
</dbReference>
<evidence type="ECO:0000313" key="12">
    <source>
        <dbReference type="EMBL" id="GFO16496.1"/>
    </source>
</evidence>
<dbReference type="GO" id="GO:0015074">
    <property type="term" value="P:DNA integration"/>
    <property type="evidence" value="ECO:0007669"/>
    <property type="project" value="InterPro"/>
</dbReference>
<evidence type="ECO:0000256" key="4">
    <source>
        <dbReference type="ARBA" id="ARBA00022759"/>
    </source>
</evidence>
<evidence type="ECO:0000256" key="6">
    <source>
        <dbReference type="ARBA" id="ARBA00022918"/>
    </source>
</evidence>
<dbReference type="FunFam" id="3.30.70.270:FF:000020">
    <property type="entry name" value="Transposon Tf2-6 polyprotein-like Protein"/>
    <property type="match status" value="1"/>
</dbReference>
<dbReference type="Gene3D" id="4.10.60.10">
    <property type="entry name" value="Zinc finger, CCHC-type"/>
    <property type="match status" value="1"/>
</dbReference>
<dbReference type="GO" id="GO:0008270">
    <property type="term" value="F:zinc ion binding"/>
    <property type="evidence" value="ECO:0007669"/>
    <property type="project" value="UniProtKB-KW"/>
</dbReference>
<accession>A0AAV4AZC4</accession>
<dbReference type="FunFam" id="1.10.340.70:FF:000001">
    <property type="entry name" value="Retrovirus-related Pol polyprotein from transposon gypsy-like Protein"/>
    <property type="match status" value="1"/>
</dbReference>
<keyword evidence="3" id="KW-0540">Nuclease</keyword>
<dbReference type="GO" id="GO:0016787">
    <property type="term" value="F:hydrolase activity"/>
    <property type="evidence" value="ECO:0007669"/>
    <property type="project" value="UniProtKB-KW"/>
</dbReference>
<feature type="domain" description="CCHC-type" evidence="9">
    <location>
        <begin position="116"/>
        <end position="131"/>
    </location>
</feature>
<keyword evidence="4" id="KW-0255">Endonuclease</keyword>
<name>A0AAV4AZC4_9GAST</name>
<proteinExistence type="predicted"/>
<dbReference type="InterPro" id="IPR041373">
    <property type="entry name" value="RT_RNaseH"/>
</dbReference>
<dbReference type="GO" id="GO:0004519">
    <property type="term" value="F:endonuclease activity"/>
    <property type="evidence" value="ECO:0007669"/>
    <property type="project" value="UniProtKB-KW"/>
</dbReference>
<evidence type="ECO:0000256" key="8">
    <source>
        <dbReference type="SAM" id="MobiDB-lite"/>
    </source>
</evidence>
<dbReference type="Pfam" id="PF00098">
    <property type="entry name" value="zf-CCHC"/>
    <property type="match status" value="1"/>
</dbReference>
<reference evidence="12 13" key="1">
    <citation type="journal article" date="2021" name="Elife">
        <title>Chloroplast acquisition without the gene transfer in kleptoplastic sea slugs, Plakobranchus ocellatus.</title>
        <authorList>
            <person name="Maeda T."/>
            <person name="Takahashi S."/>
            <person name="Yoshida T."/>
            <person name="Shimamura S."/>
            <person name="Takaki Y."/>
            <person name="Nagai Y."/>
            <person name="Toyoda A."/>
            <person name="Suzuki Y."/>
            <person name="Arimoto A."/>
            <person name="Ishii H."/>
            <person name="Satoh N."/>
            <person name="Nishiyama T."/>
            <person name="Hasebe M."/>
            <person name="Maruyama T."/>
            <person name="Minagawa J."/>
            <person name="Obokata J."/>
            <person name="Shigenobu S."/>
        </authorList>
    </citation>
    <scope>NUCLEOTIDE SEQUENCE [LARGE SCALE GENOMIC DNA]</scope>
</reference>
<evidence type="ECO:0000256" key="5">
    <source>
        <dbReference type="ARBA" id="ARBA00022801"/>
    </source>
</evidence>
<evidence type="ECO:0000256" key="7">
    <source>
        <dbReference type="PROSITE-ProRule" id="PRU00047"/>
    </source>
</evidence>
<dbReference type="PROSITE" id="PS50994">
    <property type="entry name" value="INTEGRASE"/>
    <property type="match status" value="1"/>
</dbReference>
<feature type="compositionally biased region" description="Polar residues" evidence="8">
    <location>
        <begin position="92"/>
        <end position="112"/>
    </location>
</feature>
<dbReference type="Gene3D" id="3.30.70.270">
    <property type="match status" value="2"/>
</dbReference>
<evidence type="ECO:0000256" key="2">
    <source>
        <dbReference type="ARBA" id="ARBA00022695"/>
    </source>
</evidence>
<evidence type="ECO:0000259" key="11">
    <source>
        <dbReference type="PROSITE" id="PS50994"/>
    </source>
</evidence>
<keyword evidence="5" id="KW-0378">Hydrolase</keyword>
<keyword evidence="6 12" id="KW-0695">RNA-directed DNA polymerase</keyword>
<evidence type="ECO:0000313" key="13">
    <source>
        <dbReference type="Proteomes" id="UP000735302"/>
    </source>
</evidence>
<dbReference type="InterPro" id="IPR012337">
    <property type="entry name" value="RNaseH-like_sf"/>
</dbReference>
<feature type="domain" description="Reverse transcriptase" evidence="10">
    <location>
        <begin position="847"/>
        <end position="1024"/>
    </location>
</feature>
<dbReference type="GO" id="GO:0003676">
    <property type="term" value="F:nucleic acid binding"/>
    <property type="evidence" value="ECO:0007669"/>
    <property type="project" value="InterPro"/>
</dbReference>
<dbReference type="FunFam" id="3.30.420.10:FF:000032">
    <property type="entry name" value="Retrovirus-related Pol polyprotein from transposon 297-like Protein"/>
    <property type="match status" value="1"/>
</dbReference>
<dbReference type="AlphaFoldDB" id="A0AAV4AZC4"/>
<dbReference type="SUPFAM" id="SSF57756">
    <property type="entry name" value="Retrovirus zinc finger-like domains"/>
    <property type="match status" value="1"/>
</dbReference>
<keyword evidence="13" id="KW-1185">Reference proteome</keyword>
<keyword evidence="7" id="KW-0479">Metal-binding</keyword>
<feature type="region of interest" description="Disordered" evidence="8">
    <location>
        <begin position="18"/>
        <end position="112"/>
    </location>
</feature>
<keyword evidence="7" id="KW-0862">Zinc</keyword>
<comment type="caution">
    <text evidence="12">The sequence shown here is derived from an EMBL/GenBank/DDBJ whole genome shotgun (WGS) entry which is preliminary data.</text>
</comment>
<dbReference type="InterPro" id="IPR050951">
    <property type="entry name" value="Retrovirus_Pol_polyprotein"/>
</dbReference>
<dbReference type="Pfam" id="PF00665">
    <property type="entry name" value="rve"/>
    <property type="match status" value="1"/>
</dbReference>
<dbReference type="PROSITE" id="PS50158">
    <property type="entry name" value="ZF_CCHC"/>
    <property type="match status" value="1"/>
</dbReference>
<protein>
    <submittedName>
        <fullName evidence="12">Reverse transcriptase</fullName>
    </submittedName>
</protein>
<evidence type="ECO:0000259" key="10">
    <source>
        <dbReference type="PROSITE" id="PS50878"/>
    </source>
</evidence>
<dbReference type="CDD" id="cd01647">
    <property type="entry name" value="RT_LTR"/>
    <property type="match status" value="1"/>
</dbReference>
<dbReference type="PANTHER" id="PTHR37984">
    <property type="entry name" value="PROTEIN CBG26694"/>
    <property type="match status" value="1"/>
</dbReference>
<dbReference type="FunFam" id="3.10.20.370:FF:000001">
    <property type="entry name" value="Retrovirus-related Pol polyprotein from transposon 17.6-like protein"/>
    <property type="match status" value="1"/>
</dbReference>
<dbReference type="PROSITE" id="PS50878">
    <property type="entry name" value="RT_POL"/>
    <property type="match status" value="1"/>
</dbReference>
<dbReference type="Pfam" id="PF17921">
    <property type="entry name" value="Integrase_H2C2"/>
    <property type="match status" value="1"/>
</dbReference>
<dbReference type="InterPro" id="IPR043502">
    <property type="entry name" value="DNA/RNA_pol_sf"/>
</dbReference>
<dbReference type="Gene3D" id="3.30.420.10">
    <property type="entry name" value="Ribonuclease H-like superfamily/Ribonuclease H"/>
    <property type="match status" value="1"/>
</dbReference>
<dbReference type="InterPro" id="IPR041588">
    <property type="entry name" value="Integrase_H2C2"/>
</dbReference>
<gene>
    <name evidence="12" type="ORF">PoB_004300100</name>
</gene>
<dbReference type="PANTHER" id="PTHR37984:SF5">
    <property type="entry name" value="PROTEIN NYNRIN-LIKE"/>
    <property type="match status" value="1"/>
</dbReference>
<organism evidence="12 13">
    <name type="scientific">Plakobranchus ocellatus</name>
    <dbReference type="NCBI Taxonomy" id="259542"/>
    <lineage>
        <taxon>Eukaryota</taxon>
        <taxon>Metazoa</taxon>
        <taxon>Spiralia</taxon>
        <taxon>Lophotrochozoa</taxon>
        <taxon>Mollusca</taxon>
        <taxon>Gastropoda</taxon>
        <taxon>Heterobranchia</taxon>
        <taxon>Euthyneura</taxon>
        <taxon>Panpulmonata</taxon>
        <taxon>Sacoglossa</taxon>
        <taxon>Placobranchoidea</taxon>
        <taxon>Plakobranchidae</taxon>
        <taxon>Plakobranchus</taxon>
    </lineage>
</organism>
<evidence type="ECO:0000259" key="9">
    <source>
        <dbReference type="PROSITE" id="PS50158"/>
    </source>
</evidence>
<dbReference type="EMBL" id="BLXT01004673">
    <property type="protein sequence ID" value="GFO16496.1"/>
    <property type="molecule type" value="Genomic_DNA"/>
</dbReference>
<dbReference type="GO" id="GO:0003964">
    <property type="term" value="F:RNA-directed DNA polymerase activity"/>
    <property type="evidence" value="ECO:0007669"/>
    <property type="project" value="UniProtKB-KW"/>
</dbReference>
<evidence type="ECO:0000256" key="1">
    <source>
        <dbReference type="ARBA" id="ARBA00022679"/>
    </source>
</evidence>